<gene>
    <name evidence="2" type="ORF">HMPREF3185_00185</name>
</gene>
<name>A0A134BEE4_9PORP</name>
<dbReference type="PATRIC" id="fig|322095.3.peg.185"/>
<reference evidence="3" key="1">
    <citation type="submission" date="2016-01" db="EMBL/GenBank/DDBJ databases">
        <authorList>
            <person name="Mitreva M."/>
            <person name="Pepin K.H."/>
            <person name="Mihindukulasuriya K.A."/>
            <person name="Fulton R."/>
            <person name="Fronick C."/>
            <person name="O'Laughlin M."/>
            <person name="Miner T."/>
            <person name="Herter B."/>
            <person name="Rosa B.A."/>
            <person name="Cordes M."/>
            <person name="Tomlinson C."/>
            <person name="Wollam A."/>
            <person name="Palsikar V.B."/>
            <person name="Mardis E.R."/>
            <person name="Wilson R.K."/>
        </authorList>
    </citation>
    <scope>NUCLEOTIDE SEQUENCE [LARGE SCALE GENOMIC DNA]</scope>
    <source>
        <strain evidence="3">KA00683</strain>
    </source>
</reference>
<evidence type="ECO:0000256" key="1">
    <source>
        <dbReference type="SAM" id="MobiDB-lite"/>
    </source>
</evidence>
<feature type="compositionally biased region" description="Pro residues" evidence="1">
    <location>
        <begin position="1"/>
        <end position="12"/>
    </location>
</feature>
<comment type="caution">
    <text evidence="2">The sequence shown here is derived from an EMBL/GenBank/DDBJ whole genome shotgun (WGS) entry which is preliminary data.</text>
</comment>
<sequence length="75" mass="8269">MEGSSFPPPKPVHLPSNASRRAPPHTEEQQPIIQQDTSLKRAYKKPLARGAKTNQYWSPIGAVLVAPSTSTGYYH</sequence>
<keyword evidence="3" id="KW-1185">Reference proteome</keyword>
<evidence type="ECO:0000313" key="3">
    <source>
        <dbReference type="Proteomes" id="UP000070224"/>
    </source>
</evidence>
<dbReference type="AlphaFoldDB" id="A0A134BEE4"/>
<evidence type="ECO:0000313" key="2">
    <source>
        <dbReference type="EMBL" id="KXB78308.1"/>
    </source>
</evidence>
<dbReference type="EMBL" id="LSDK01000014">
    <property type="protein sequence ID" value="KXB78308.1"/>
    <property type="molecule type" value="Genomic_DNA"/>
</dbReference>
<accession>A0A134BEE4</accession>
<protein>
    <submittedName>
        <fullName evidence="2">Uncharacterized protein</fullName>
    </submittedName>
</protein>
<feature type="region of interest" description="Disordered" evidence="1">
    <location>
        <begin position="1"/>
        <end position="38"/>
    </location>
</feature>
<dbReference type="STRING" id="322095.HMPREF3185_00185"/>
<dbReference type="Proteomes" id="UP000070224">
    <property type="component" value="Unassembled WGS sequence"/>
</dbReference>
<organism evidence="2 3">
    <name type="scientific">Porphyromonas somerae</name>
    <dbReference type="NCBI Taxonomy" id="322095"/>
    <lineage>
        <taxon>Bacteria</taxon>
        <taxon>Pseudomonadati</taxon>
        <taxon>Bacteroidota</taxon>
        <taxon>Bacteroidia</taxon>
        <taxon>Bacteroidales</taxon>
        <taxon>Porphyromonadaceae</taxon>
        <taxon>Porphyromonas</taxon>
    </lineage>
</organism>
<proteinExistence type="predicted"/>